<keyword evidence="2" id="KW-1185">Reference proteome</keyword>
<organism evidence="1 2">
    <name type="scientific">Mesorhizobium jarvisii</name>
    <dbReference type="NCBI Taxonomy" id="1777867"/>
    <lineage>
        <taxon>Bacteria</taxon>
        <taxon>Pseudomonadati</taxon>
        <taxon>Pseudomonadota</taxon>
        <taxon>Alphaproteobacteria</taxon>
        <taxon>Hyphomicrobiales</taxon>
        <taxon>Phyllobacteriaceae</taxon>
        <taxon>Mesorhizobium</taxon>
    </lineage>
</organism>
<sequence length="132" mass="13920">MGAFRPGIYSLRIVAAVAMISGCQALDATKTDAVAFKPVVHPVRSKPAVLPLYAMTAVHSLRVEPELLMTSTTGSTEIDYAFVSPQPIKIGTPGPAKIAYNPVIGGSFPGNSPYICSPSGFGQRASCHPRYL</sequence>
<reference evidence="1 2" key="1">
    <citation type="submission" date="2018-09" db="EMBL/GenBank/DDBJ databases">
        <title>Mesorhizobium carmichaelinearum sp. nov. isolated from Carmichaelinea spp. root nodules in New Zealand.</title>
        <authorList>
            <person name="De Meyer S.E."/>
        </authorList>
    </citation>
    <scope>NUCLEOTIDE SEQUENCE [LARGE SCALE GENOMIC DNA]</scope>
    <source>
        <strain evidence="1 2">LMG 28313</strain>
    </source>
</reference>
<evidence type="ECO:0000313" key="1">
    <source>
        <dbReference type="EMBL" id="RJT32371.1"/>
    </source>
</evidence>
<dbReference type="EMBL" id="QZXA01000007">
    <property type="protein sequence ID" value="RJT32371.1"/>
    <property type="molecule type" value="Genomic_DNA"/>
</dbReference>
<dbReference type="AlphaFoldDB" id="A0A6M7TNM4"/>
<proteinExistence type="predicted"/>
<accession>A0A6M7TNM4</accession>
<dbReference type="Proteomes" id="UP000275530">
    <property type="component" value="Unassembled WGS sequence"/>
</dbReference>
<name>A0A6M7TNM4_9HYPH</name>
<dbReference type="PROSITE" id="PS51257">
    <property type="entry name" value="PROKAR_LIPOPROTEIN"/>
    <property type="match status" value="1"/>
</dbReference>
<gene>
    <name evidence="1" type="ORF">D3242_19565</name>
</gene>
<protein>
    <submittedName>
        <fullName evidence="1">Uncharacterized protein</fullName>
    </submittedName>
</protein>
<comment type="caution">
    <text evidence="1">The sequence shown here is derived from an EMBL/GenBank/DDBJ whole genome shotgun (WGS) entry which is preliminary data.</text>
</comment>
<evidence type="ECO:0000313" key="2">
    <source>
        <dbReference type="Proteomes" id="UP000275530"/>
    </source>
</evidence>